<dbReference type="CDD" id="cd13201">
    <property type="entry name" value="FERM_C_MyoXV"/>
    <property type="match status" value="1"/>
</dbReference>
<dbReference type="InterPro" id="IPR041795">
    <property type="entry name" value="MyoXV_FERM_C"/>
</dbReference>
<feature type="region of interest" description="Disordered" evidence="8">
    <location>
        <begin position="278"/>
        <end position="315"/>
    </location>
</feature>
<dbReference type="GO" id="GO:0003779">
    <property type="term" value="F:actin binding"/>
    <property type="evidence" value="ECO:0007669"/>
    <property type="project" value="UniProtKB-KW"/>
</dbReference>
<evidence type="ECO:0000256" key="2">
    <source>
        <dbReference type="ARBA" id="ARBA00008314"/>
    </source>
</evidence>
<dbReference type="CDD" id="cd12068">
    <property type="entry name" value="SH3_MYO15B"/>
    <property type="match status" value="1"/>
</dbReference>
<feature type="domain" description="SH3" evidence="9">
    <location>
        <begin position="787"/>
        <end position="848"/>
    </location>
</feature>
<dbReference type="Pfam" id="PF00373">
    <property type="entry name" value="FERM_M"/>
    <property type="match status" value="1"/>
</dbReference>
<evidence type="ECO:0000259" key="11">
    <source>
        <dbReference type="PROSITE" id="PS51016"/>
    </source>
</evidence>
<dbReference type="Gene3D" id="2.30.30.40">
    <property type="entry name" value="SH3 Domains"/>
    <property type="match status" value="1"/>
</dbReference>
<dbReference type="InterPro" id="IPR035963">
    <property type="entry name" value="FERM_2"/>
</dbReference>
<protein>
    <recommendedName>
        <fullName evidence="14">Myosin XVB</fullName>
    </recommendedName>
</protein>
<keyword evidence="5" id="KW-0677">Repeat</keyword>
<feature type="compositionally biased region" description="Basic and acidic residues" evidence="8">
    <location>
        <begin position="481"/>
        <end position="490"/>
    </location>
</feature>
<keyword evidence="13" id="KW-1185">Reference proteome</keyword>
<evidence type="ECO:0000259" key="10">
    <source>
        <dbReference type="PROSITE" id="PS50057"/>
    </source>
</evidence>
<dbReference type="SMART" id="SM00139">
    <property type="entry name" value="MyTH4"/>
    <property type="match status" value="2"/>
</dbReference>
<dbReference type="GeneTree" id="ENSGT00930000151032"/>
<dbReference type="PANTHER" id="PTHR22692">
    <property type="entry name" value="MYOSIN VII, XV"/>
    <property type="match status" value="1"/>
</dbReference>
<dbReference type="PANTHER" id="PTHR22692:SF16">
    <property type="entry name" value="MYOSIN XVB"/>
    <property type="match status" value="1"/>
</dbReference>
<dbReference type="InterPro" id="IPR059004">
    <property type="entry name" value="MYO15"/>
</dbReference>
<name>A0A2K6AFN7_MANLE</name>
<feature type="domain" description="MyTH4" evidence="11">
    <location>
        <begin position="950"/>
        <end position="1092"/>
    </location>
</feature>
<feature type="compositionally biased region" description="Low complexity" evidence="8">
    <location>
        <begin position="281"/>
        <end position="294"/>
    </location>
</feature>
<evidence type="ECO:0000256" key="7">
    <source>
        <dbReference type="PROSITE-ProRule" id="PRU00192"/>
    </source>
</evidence>
<evidence type="ECO:0000313" key="12">
    <source>
        <dbReference type="Ensembl" id="ENSMLEP00000038845.1"/>
    </source>
</evidence>
<dbReference type="OMA" id="VIQCLSP"/>
<feature type="region of interest" description="Disordered" evidence="8">
    <location>
        <begin position="356"/>
        <end position="571"/>
    </location>
</feature>
<dbReference type="Gene3D" id="1.25.40.530">
    <property type="entry name" value="MyTH4 domain"/>
    <property type="match status" value="2"/>
</dbReference>
<dbReference type="STRING" id="9568.ENSMLEP00000038845"/>
<dbReference type="SMART" id="SM00326">
    <property type="entry name" value="SH3"/>
    <property type="match status" value="1"/>
</dbReference>
<evidence type="ECO:0000256" key="3">
    <source>
        <dbReference type="ARBA" id="ARBA00022443"/>
    </source>
</evidence>
<dbReference type="InterPro" id="IPR051567">
    <property type="entry name" value="Unconventional_Myosin_ATPase"/>
</dbReference>
<comment type="similarity">
    <text evidence="2">Belongs to the TRAFAC class myosin-kinesin ATPase superfamily. Myosin family.</text>
</comment>
<evidence type="ECO:0000256" key="4">
    <source>
        <dbReference type="ARBA" id="ARBA00022490"/>
    </source>
</evidence>
<proteinExistence type="inferred from homology"/>
<feature type="compositionally biased region" description="Pro residues" evidence="8">
    <location>
        <begin position="464"/>
        <end position="475"/>
    </location>
</feature>
<evidence type="ECO:0000256" key="6">
    <source>
        <dbReference type="ARBA" id="ARBA00023203"/>
    </source>
</evidence>
<feature type="compositionally biased region" description="Pro residues" evidence="8">
    <location>
        <begin position="511"/>
        <end position="522"/>
    </location>
</feature>
<dbReference type="InterPro" id="IPR000857">
    <property type="entry name" value="MyTH4_dom"/>
</dbReference>
<dbReference type="GO" id="GO:0005856">
    <property type="term" value="C:cytoskeleton"/>
    <property type="evidence" value="ECO:0007669"/>
    <property type="project" value="InterPro"/>
</dbReference>
<evidence type="ECO:0000256" key="5">
    <source>
        <dbReference type="ARBA" id="ARBA00022737"/>
    </source>
</evidence>
<keyword evidence="4" id="KW-0963">Cytoplasm</keyword>
<dbReference type="Pfam" id="PF26570">
    <property type="entry name" value="MYO15"/>
    <property type="match status" value="1"/>
</dbReference>
<dbReference type="CDD" id="cd14473">
    <property type="entry name" value="FERM_B-lobe"/>
    <property type="match status" value="1"/>
</dbReference>
<dbReference type="PROSITE" id="PS51016">
    <property type="entry name" value="MYTH4"/>
    <property type="match status" value="2"/>
</dbReference>
<reference evidence="12" key="2">
    <citation type="submission" date="2025-09" db="UniProtKB">
        <authorList>
            <consortium name="Ensembl"/>
        </authorList>
    </citation>
    <scope>IDENTIFICATION</scope>
</reference>
<evidence type="ECO:0000256" key="1">
    <source>
        <dbReference type="ARBA" id="ARBA00004496"/>
    </source>
</evidence>
<dbReference type="SUPFAM" id="SSF50044">
    <property type="entry name" value="SH3-domain"/>
    <property type="match status" value="1"/>
</dbReference>
<evidence type="ECO:0000256" key="8">
    <source>
        <dbReference type="SAM" id="MobiDB-lite"/>
    </source>
</evidence>
<dbReference type="Proteomes" id="UP000233140">
    <property type="component" value="Unassembled WGS sequence"/>
</dbReference>
<dbReference type="InterPro" id="IPR035489">
    <property type="entry name" value="MYO15B_SH3"/>
</dbReference>
<keyword evidence="6" id="KW-0009">Actin-binding</keyword>
<keyword evidence="3 7" id="KW-0728">SH3 domain</keyword>
<dbReference type="InterPro" id="IPR001452">
    <property type="entry name" value="SH3_domain"/>
</dbReference>
<feature type="compositionally biased region" description="Low complexity" evidence="8">
    <location>
        <begin position="500"/>
        <end position="510"/>
    </location>
</feature>
<evidence type="ECO:0000313" key="13">
    <source>
        <dbReference type="Proteomes" id="UP000233140"/>
    </source>
</evidence>
<evidence type="ECO:0008006" key="14">
    <source>
        <dbReference type="Google" id="ProtNLM"/>
    </source>
</evidence>
<dbReference type="Ensembl" id="ENSMLET00000062459.1">
    <property type="protein sequence ID" value="ENSMLEP00000038845.1"/>
    <property type="gene ID" value="ENSMLEG00000043467.1"/>
</dbReference>
<feature type="compositionally biased region" description="Basic and acidic residues" evidence="8">
    <location>
        <begin position="407"/>
        <end position="421"/>
    </location>
</feature>
<dbReference type="Pfam" id="PF07653">
    <property type="entry name" value="SH3_2"/>
    <property type="match status" value="1"/>
</dbReference>
<dbReference type="Gene3D" id="1.20.80.10">
    <property type="match status" value="1"/>
</dbReference>
<feature type="compositionally biased region" description="Acidic residues" evidence="8">
    <location>
        <begin position="369"/>
        <end position="381"/>
    </location>
</feature>
<feature type="domain" description="MyTH4" evidence="11">
    <location>
        <begin position="75"/>
        <end position="226"/>
    </location>
</feature>
<sequence length="1392" mass="152868">MGPLCQELGRLEIPAELAVMLKMAEGHQDALAGSITECLPPEVPARPSLTLPPDIDRFPFSSFVSIGFQEPSLPRPGQPLVKPLTQLDGENPQHALDINKVMLRLLGDGSLESWQRQTMGTYLVRQGQCRPGLRNELFSQLVAQLWQNPDEQQSQRGWALMAVLLSAFPPLPVLQKPLLKFVSDQAPRGMAALCQHKLLGALEQSQLAPGATRAHPPTQLEWMAGWRRGRMALDVFTFSEECYSAEVESWTTGEQLAGWILQSRDTWQDLAGCDFQRQRQARASEAASQASPSAITSKPRKPPTPLEKPQHDLESEGGCLRVRSASSLGQGGWASVVTLKAIWTLAGQPQITVRTMKPPAKVQIPQGEAQEEEEEEQEEQEVETRAVPSPPPPPIMKKPLKQGGAKAAKEAEAEPVKETAAKDGGQGPAQGRGIVVRSSDPKPKRPQPSREIGNIIRMYQSRPGPVPVPVQPSRPPITFLKKIDPKDEALAKLGINGAHSSPPMLSSSPGKGPPPAVAPRPKAPLQLGPSSSIKEKQGPLLDLFGQKLPTAQTPPPPPAPPLPLPEDPGTLSAERRCLTQPMEDQGVSTQLLAPSGSVCFSYTGKPWKLFLRKEVFYPRENLSHPYYLRLLCEQILRDTFSESCIRISQDERQKMKDLLGDLEVDLDSLTTTEDGVKKRIVVAARDNWANYFSRFFPVSGESGSDVQLLAVSHRVLAHDPGLEVGAGGKVTPAHARPLRSFAEVLGVECRGSSTLQLSLKSEQLVLHTARARAIEALVKLFLSELKKDSGYVIALRSYITDNCSLLSFHRGDLIKLLPVATLEPGWQFGSAGGRSGLFPADIVQPAAAPDFSFSKEQRSGWHKGQLSNGELGLARWDRASERPAHPWSQAHSDDSEATSLPSSVSYASLSTDSHNYTMQEFALLFPRERALPGQTDGGATGKDTDSLVQYTKAPIQESLLSLSDDVNKLAVASFLGDFRPQAHHSHPSPHLPFLSPQMCQEEKLRDEIYCQVIKQVTGHPRPEHCTRGWSFLNLLTGCFSPSTRLMPYLTKFLQDSGPSQELARSSQEHLQRTVKYGGRRWMLPPGEMKAFLVAAEVQEELCQQMGITEPQEVQEFTLFLIKEKGKLVRPLRPAEYLNSVAVDQDVSLHSRRLGWETPLHFDNSIYISTHYSQVLRDYLQGKLPVSAKADAQLARLAALQHLSKANGNTPSEQDLLAYVPQQLQRQVNMASIKNLMGQELRQLGGHSPQEAQISFIGGSGAGTQSEFLPAPSPPAEAVSQLPLFGYTVYVALRVSMQALSGPALLGLNRQHLILMDPSSQNLYCRIALKSLQRLHLLSPLEEKGPPGLELNYGSADNPQTIWFELPQAQELLYTTVFLIDSSASCTEWPSVN</sequence>
<dbReference type="InterPro" id="IPR036028">
    <property type="entry name" value="SH3-like_dom_sf"/>
</dbReference>
<dbReference type="PROSITE" id="PS50002">
    <property type="entry name" value="SH3"/>
    <property type="match status" value="1"/>
</dbReference>
<dbReference type="Pfam" id="PF00784">
    <property type="entry name" value="MyTH4"/>
    <property type="match status" value="2"/>
</dbReference>
<accession>A0A2K6AFN7</accession>
<dbReference type="InterPro" id="IPR014352">
    <property type="entry name" value="FERM/acyl-CoA-bd_prot_sf"/>
</dbReference>
<comment type="subcellular location">
    <subcellularLocation>
        <location evidence="1">Cytoplasm</location>
    </subcellularLocation>
</comment>
<feature type="compositionally biased region" description="Pro residues" evidence="8">
    <location>
        <begin position="552"/>
        <end position="566"/>
    </location>
</feature>
<dbReference type="InterPro" id="IPR000299">
    <property type="entry name" value="FERM_domain"/>
</dbReference>
<organism evidence="12 13">
    <name type="scientific">Mandrillus leucophaeus</name>
    <name type="common">Drill</name>
    <name type="synonym">Papio leucophaeus</name>
    <dbReference type="NCBI Taxonomy" id="9568"/>
    <lineage>
        <taxon>Eukaryota</taxon>
        <taxon>Metazoa</taxon>
        <taxon>Chordata</taxon>
        <taxon>Craniata</taxon>
        <taxon>Vertebrata</taxon>
        <taxon>Euteleostomi</taxon>
        <taxon>Mammalia</taxon>
        <taxon>Eutheria</taxon>
        <taxon>Euarchontoglires</taxon>
        <taxon>Primates</taxon>
        <taxon>Haplorrhini</taxon>
        <taxon>Catarrhini</taxon>
        <taxon>Cercopithecidae</taxon>
        <taxon>Cercopithecinae</taxon>
        <taxon>Mandrillus</taxon>
    </lineage>
</organism>
<reference evidence="12" key="1">
    <citation type="submission" date="2025-08" db="UniProtKB">
        <authorList>
            <consortium name="Ensembl"/>
        </authorList>
    </citation>
    <scope>IDENTIFICATION</scope>
</reference>
<dbReference type="SUPFAM" id="SSF47031">
    <property type="entry name" value="Second domain of FERM"/>
    <property type="match status" value="1"/>
</dbReference>
<dbReference type="InterPro" id="IPR038185">
    <property type="entry name" value="MyTH4_dom_sf"/>
</dbReference>
<dbReference type="PROSITE" id="PS50057">
    <property type="entry name" value="FERM_3"/>
    <property type="match status" value="1"/>
</dbReference>
<feature type="domain" description="FERM" evidence="10">
    <location>
        <begin position="1070"/>
        <end position="1392"/>
    </location>
</feature>
<evidence type="ECO:0000259" key="9">
    <source>
        <dbReference type="PROSITE" id="PS50002"/>
    </source>
</evidence>
<dbReference type="InterPro" id="IPR019748">
    <property type="entry name" value="FERM_central"/>
</dbReference>
<dbReference type="GO" id="GO:0005737">
    <property type="term" value="C:cytoplasm"/>
    <property type="evidence" value="ECO:0007669"/>
    <property type="project" value="UniProtKB-SubCell"/>
</dbReference>